<dbReference type="AlphaFoldDB" id="A0AAE0I274"/>
<accession>A0AAE0I274</accession>
<reference evidence="1" key="1">
    <citation type="journal article" date="2023" name="Mol. Phylogenet. Evol.">
        <title>Genome-scale phylogeny and comparative genomics of the fungal order Sordariales.</title>
        <authorList>
            <person name="Hensen N."/>
            <person name="Bonometti L."/>
            <person name="Westerberg I."/>
            <person name="Brannstrom I.O."/>
            <person name="Guillou S."/>
            <person name="Cros-Aarteil S."/>
            <person name="Calhoun S."/>
            <person name="Haridas S."/>
            <person name="Kuo A."/>
            <person name="Mondo S."/>
            <person name="Pangilinan J."/>
            <person name="Riley R."/>
            <person name="LaButti K."/>
            <person name="Andreopoulos B."/>
            <person name="Lipzen A."/>
            <person name="Chen C."/>
            <person name="Yan M."/>
            <person name="Daum C."/>
            <person name="Ng V."/>
            <person name="Clum A."/>
            <person name="Steindorff A."/>
            <person name="Ohm R.A."/>
            <person name="Martin F."/>
            <person name="Silar P."/>
            <person name="Natvig D.O."/>
            <person name="Lalanne C."/>
            <person name="Gautier V."/>
            <person name="Ament-Velasquez S.L."/>
            <person name="Kruys A."/>
            <person name="Hutchinson M.I."/>
            <person name="Powell A.J."/>
            <person name="Barry K."/>
            <person name="Miller A.N."/>
            <person name="Grigoriev I.V."/>
            <person name="Debuchy R."/>
            <person name="Gladieux P."/>
            <person name="Hiltunen Thoren M."/>
            <person name="Johannesson H."/>
        </authorList>
    </citation>
    <scope>NUCLEOTIDE SEQUENCE</scope>
    <source>
        <strain evidence="1">CBS 118394</strain>
    </source>
</reference>
<proteinExistence type="predicted"/>
<evidence type="ECO:0000313" key="1">
    <source>
        <dbReference type="EMBL" id="KAK3316904.1"/>
    </source>
</evidence>
<sequence length="233" mass="24290">MSGPYTINVTNSSNSNQTFQIFASEPQYANGNPATGAFLNTWGTAPLVDPQGTVVFPITSNIYAVCGNGPAPLNPNVVITSVNPELATMTTPTQPGSDFKVDIPLKQAPIFVTSATTQSSTATNGFTINTMGAQWQVQDYPDRYCGVGRDAIVPGPGPAVVPVAVFAPGPNQIYNITPTPKFYILAGGNAQGVVADVTSLGLVAIIDFSNKTEATATVSLTNEGTWSPVEYSP</sequence>
<comment type="caution">
    <text evidence="1">The sequence shown here is derived from an EMBL/GenBank/DDBJ whole genome shotgun (WGS) entry which is preliminary data.</text>
</comment>
<protein>
    <submittedName>
        <fullName evidence="1">Uncharacterized protein</fullName>
    </submittedName>
</protein>
<reference evidence="1" key="2">
    <citation type="submission" date="2023-06" db="EMBL/GenBank/DDBJ databases">
        <authorList>
            <consortium name="Lawrence Berkeley National Laboratory"/>
            <person name="Haridas S."/>
            <person name="Hensen N."/>
            <person name="Bonometti L."/>
            <person name="Westerberg I."/>
            <person name="Brannstrom I.O."/>
            <person name="Guillou S."/>
            <person name="Cros-Aarteil S."/>
            <person name="Calhoun S."/>
            <person name="Kuo A."/>
            <person name="Mondo S."/>
            <person name="Pangilinan J."/>
            <person name="Riley R."/>
            <person name="Labutti K."/>
            <person name="Andreopoulos B."/>
            <person name="Lipzen A."/>
            <person name="Chen C."/>
            <person name="Yanf M."/>
            <person name="Daum C."/>
            <person name="Ng V."/>
            <person name="Clum A."/>
            <person name="Steindorff A."/>
            <person name="Ohm R."/>
            <person name="Martin F."/>
            <person name="Silar P."/>
            <person name="Natvig D."/>
            <person name="Lalanne C."/>
            <person name="Gautier V."/>
            <person name="Ament-Velasquez S.L."/>
            <person name="Kruys A."/>
            <person name="Hutchinson M.I."/>
            <person name="Powell A.J."/>
            <person name="Barry K."/>
            <person name="Miller A.N."/>
            <person name="Grigoriev I.V."/>
            <person name="Debuchy R."/>
            <person name="Gladieux P."/>
            <person name="Thoren M.H."/>
            <person name="Johannesson H."/>
        </authorList>
    </citation>
    <scope>NUCLEOTIDE SEQUENCE</scope>
    <source>
        <strain evidence="1">CBS 118394</strain>
    </source>
</reference>
<keyword evidence="2" id="KW-1185">Reference proteome</keyword>
<dbReference type="EMBL" id="JAUEDM010000005">
    <property type="protein sequence ID" value="KAK3316904.1"/>
    <property type="molecule type" value="Genomic_DNA"/>
</dbReference>
<gene>
    <name evidence="1" type="ORF">B0H66DRAFT_605173</name>
</gene>
<organism evidence="1 2">
    <name type="scientific">Apodospora peruviana</name>
    <dbReference type="NCBI Taxonomy" id="516989"/>
    <lineage>
        <taxon>Eukaryota</taxon>
        <taxon>Fungi</taxon>
        <taxon>Dikarya</taxon>
        <taxon>Ascomycota</taxon>
        <taxon>Pezizomycotina</taxon>
        <taxon>Sordariomycetes</taxon>
        <taxon>Sordariomycetidae</taxon>
        <taxon>Sordariales</taxon>
        <taxon>Lasiosphaeriaceae</taxon>
        <taxon>Apodospora</taxon>
    </lineage>
</organism>
<dbReference type="Proteomes" id="UP001283341">
    <property type="component" value="Unassembled WGS sequence"/>
</dbReference>
<evidence type="ECO:0000313" key="2">
    <source>
        <dbReference type="Proteomes" id="UP001283341"/>
    </source>
</evidence>
<name>A0AAE0I274_9PEZI</name>